<dbReference type="PROSITE" id="PS51681">
    <property type="entry name" value="SAM_MT_NNMT_PNMT_TEMT"/>
    <property type="match status" value="1"/>
</dbReference>
<dbReference type="Gene3D" id="3.40.50.150">
    <property type="entry name" value="Vaccinia Virus protein VP39"/>
    <property type="match status" value="1"/>
</dbReference>
<dbReference type="GO" id="GO:0008168">
    <property type="term" value="F:methyltransferase activity"/>
    <property type="evidence" value="ECO:0007669"/>
    <property type="project" value="UniProtKB-KW"/>
</dbReference>
<name>A0A8X6XGZ3_9ARAC</name>
<dbReference type="OrthoDB" id="6416275at2759"/>
<evidence type="ECO:0000313" key="5">
    <source>
        <dbReference type="EMBL" id="GFY52480.1"/>
    </source>
</evidence>
<dbReference type="InterPro" id="IPR029063">
    <property type="entry name" value="SAM-dependent_MTases_sf"/>
</dbReference>
<keyword evidence="6" id="KW-1185">Reference proteome</keyword>
<organism evidence="5 6">
    <name type="scientific">Trichonephila inaurata madagascariensis</name>
    <dbReference type="NCBI Taxonomy" id="2747483"/>
    <lineage>
        <taxon>Eukaryota</taxon>
        <taxon>Metazoa</taxon>
        <taxon>Ecdysozoa</taxon>
        <taxon>Arthropoda</taxon>
        <taxon>Chelicerata</taxon>
        <taxon>Arachnida</taxon>
        <taxon>Araneae</taxon>
        <taxon>Araneomorphae</taxon>
        <taxon>Entelegynae</taxon>
        <taxon>Araneoidea</taxon>
        <taxon>Nephilidae</taxon>
        <taxon>Trichonephila</taxon>
        <taxon>Trichonephila inaurata</taxon>
    </lineage>
</organism>
<comment type="caution">
    <text evidence="5">The sequence shown here is derived from an EMBL/GenBank/DDBJ whole genome shotgun (WGS) entry which is preliminary data.</text>
</comment>
<sequence>MENEADIKKTFIENLKAFGYHELHKIFQEIEIYFEITSAFIYDVKSQRFKSKKLLEIGSGATVHHIACASAYFPIIVQSDFVKDNREALKR</sequence>
<evidence type="ECO:0000256" key="2">
    <source>
        <dbReference type="ARBA" id="ARBA00022603"/>
    </source>
</evidence>
<proteinExistence type="inferred from homology"/>
<accession>A0A8X6XGZ3</accession>
<evidence type="ECO:0000256" key="1">
    <source>
        <dbReference type="ARBA" id="ARBA00007996"/>
    </source>
</evidence>
<comment type="similarity">
    <text evidence="1">Belongs to the class I-like SAM-binding methyltransferase superfamily. NNMT/PNMT/TEMT family.</text>
</comment>
<evidence type="ECO:0000256" key="4">
    <source>
        <dbReference type="ARBA" id="ARBA00022691"/>
    </source>
</evidence>
<reference evidence="5" key="1">
    <citation type="submission" date="2020-08" db="EMBL/GenBank/DDBJ databases">
        <title>Multicomponent nature underlies the extraordinary mechanical properties of spider dragline silk.</title>
        <authorList>
            <person name="Kono N."/>
            <person name="Nakamura H."/>
            <person name="Mori M."/>
            <person name="Yoshida Y."/>
            <person name="Ohtoshi R."/>
            <person name="Malay A.D."/>
            <person name="Moran D.A.P."/>
            <person name="Tomita M."/>
            <person name="Numata K."/>
            <person name="Arakawa K."/>
        </authorList>
    </citation>
    <scope>NUCLEOTIDE SEQUENCE</scope>
</reference>
<dbReference type="Proteomes" id="UP000886998">
    <property type="component" value="Unassembled WGS sequence"/>
</dbReference>
<dbReference type="GO" id="GO:0032259">
    <property type="term" value="P:methylation"/>
    <property type="evidence" value="ECO:0007669"/>
    <property type="project" value="UniProtKB-KW"/>
</dbReference>
<dbReference type="Pfam" id="PF01234">
    <property type="entry name" value="NNMT_PNMT_TEMT"/>
    <property type="match status" value="1"/>
</dbReference>
<keyword evidence="4" id="KW-0949">S-adenosyl-L-methionine</keyword>
<dbReference type="AlphaFoldDB" id="A0A8X6XGZ3"/>
<dbReference type="InterPro" id="IPR000940">
    <property type="entry name" value="NNMT_TEMT_trans"/>
</dbReference>
<evidence type="ECO:0000313" key="6">
    <source>
        <dbReference type="Proteomes" id="UP000886998"/>
    </source>
</evidence>
<protein>
    <submittedName>
        <fullName evidence="5">Uncharacterized protein</fullName>
    </submittedName>
</protein>
<evidence type="ECO:0000256" key="3">
    <source>
        <dbReference type="ARBA" id="ARBA00022679"/>
    </source>
</evidence>
<keyword evidence="3" id="KW-0808">Transferase</keyword>
<keyword evidence="2" id="KW-0489">Methyltransferase</keyword>
<gene>
    <name evidence="5" type="primary">AVEN_244398_1</name>
    <name evidence="5" type="ORF">TNIN_308681</name>
</gene>
<dbReference type="EMBL" id="BMAV01008706">
    <property type="protein sequence ID" value="GFY52480.1"/>
    <property type="molecule type" value="Genomic_DNA"/>
</dbReference>